<feature type="signal peptide" evidence="2">
    <location>
        <begin position="1"/>
        <end position="31"/>
    </location>
</feature>
<keyword evidence="1 2" id="KW-0732">Signal</keyword>
<dbReference type="InterPro" id="IPR038404">
    <property type="entry name" value="TRAP_DctP_sf"/>
</dbReference>
<feature type="chain" id="PRO_5038122512" evidence="2">
    <location>
        <begin position="32"/>
        <end position="340"/>
    </location>
</feature>
<keyword evidence="4" id="KW-1185">Reference proteome</keyword>
<organism evidence="3 4">
    <name type="scientific">Xanthobacter dioxanivorans</name>
    <dbReference type="NCBI Taxonomy" id="2528964"/>
    <lineage>
        <taxon>Bacteria</taxon>
        <taxon>Pseudomonadati</taxon>
        <taxon>Pseudomonadota</taxon>
        <taxon>Alphaproteobacteria</taxon>
        <taxon>Hyphomicrobiales</taxon>
        <taxon>Xanthobacteraceae</taxon>
        <taxon>Xanthobacter</taxon>
    </lineage>
</organism>
<dbReference type="Gene3D" id="3.40.190.170">
    <property type="entry name" value="Bacterial extracellular solute-binding protein, family 7"/>
    <property type="match status" value="1"/>
</dbReference>
<dbReference type="CDD" id="cd13602">
    <property type="entry name" value="PBP2_TRAP_BpDctp6_7"/>
    <property type="match status" value="1"/>
</dbReference>
<dbReference type="KEGG" id="xdi:EZH22_10640"/>
<dbReference type="AlphaFoldDB" id="A0A974SKP0"/>
<accession>A0A974SKP0</accession>
<dbReference type="Proteomes" id="UP000596427">
    <property type="component" value="Chromosome"/>
</dbReference>
<protein>
    <submittedName>
        <fullName evidence="3">TRAP transporter substrate-binding protein</fullName>
    </submittedName>
</protein>
<evidence type="ECO:0000313" key="4">
    <source>
        <dbReference type="Proteomes" id="UP000596427"/>
    </source>
</evidence>
<dbReference type="EMBL" id="CP063362">
    <property type="protein sequence ID" value="QRG08692.1"/>
    <property type="molecule type" value="Genomic_DNA"/>
</dbReference>
<dbReference type="NCBIfam" id="NF037995">
    <property type="entry name" value="TRAP_S1"/>
    <property type="match status" value="1"/>
</dbReference>
<evidence type="ECO:0000256" key="1">
    <source>
        <dbReference type="ARBA" id="ARBA00022729"/>
    </source>
</evidence>
<dbReference type="RefSeq" id="WP_203195607.1">
    <property type="nucleotide sequence ID" value="NZ_CP063362.1"/>
</dbReference>
<evidence type="ECO:0000313" key="3">
    <source>
        <dbReference type="EMBL" id="QRG08692.1"/>
    </source>
</evidence>
<dbReference type="Pfam" id="PF03480">
    <property type="entry name" value="DctP"/>
    <property type="match status" value="1"/>
</dbReference>
<name>A0A974SKP0_9HYPH</name>
<dbReference type="PANTHER" id="PTHR33376">
    <property type="match status" value="1"/>
</dbReference>
<dbReference type="GO" id="GO:0055085">
    <property type="term" value="P:transmembrane transport"/>
    <property type="evidence" value="ECO:0007669"/>
    <property type="project" value="InterPro"/>
</dbReference>
<dbReference type="PANTHER" id="PTHR33376:SF4">
    <property type="entry name" value="SIALIC ACID-BINDING PERIPLASMIC PROTEIN SIAP"/>
    <property type="match status" value="1"/>
</dbReference>
<reference evidence="3 4" key="1">
    <citation type="submission" date="2020-10" db="EMBL/GenBank/DDBJ databases">
        <title>Degradation of 1,4-Dioxane by Xanthobacter sp. YN2, via a Novel Group-2 Soluble Di-Iron Monooxygenase.</title>
        <authorList>
            <person name="Ma F."/>
            <person name="Wang Y."/>
            <person name="Yang J."/>
            <person name="Guo H."/>
            <person name="Su D."/>
            <person name="Yu L."/>
        </authorList>
    </citation>
    <scope>NUCLEOTIDE SEQUENCE [LARGE SCALE GENOMIC DNA]</scope>
    <source>
        <strain evidence="3 4">YN2</strain>
    </source>
</reference>
<proteinExistence type="predicted"/>
<evidence type="ECO:0000256" key="2">
    <source>
        <dbReference type="SAM" id="SignalP"/>
    </source>
</evidence>
<dbReference type="InterPro" id="IPR018389">
    <property type="entry name" value="DctP_fam"/>
</dbReference>
<gene>
    <name evidence="3" type="ORF">EZH22_10640</name>
</gene>
<sequence>MLVETLPGARRGQTLAAALCAFALGTLPAAAQTVKWDMSMEDRANSLPGEGAIAFAEDVAKATNGQVVITVHHGGALGFKNKDHLNAVRDGVLPLAQSLAGAFSGQEPVFLLSSLPFVARNLDEAKLLYDVARPAYEEALARNGQKLLYSSPFPPTGIWAKKPLRTVDDLKGLKIRTYDVNGTITFKNLGAAPLQVSFSDVVPQLGTGNLAAVLTSADGGRSLKLWEFTPVFNDLGYAFPLNITAVNADAFGKLSPAQQKAVMDAGSAAEARDWTAVRTWEAKNYDVLRENKTEIVKDAPPAFLDALAKAREPAIKDWLDKTRANGKSILDTFAQKVGHQ</sequence>